<dbReference type="Proteomes" id="UP000253562">
    <property type="component" value="Unassembled WGS sequence"/>
</dbReference>
<gene>
    <name evidence="3" type="ORF">DTL42_15495</name>
</gene>
<dbReference type="AlphaFoldDB" id="A0A368KRF8"/>
<dbReference type="InterPro" id="IPR012902">
    <property type="entry name" value="N_methyl_site"/>
</dbReference>
<keyword evidence="1" id="KW-1133">Transmembrane helix</keyword>
<dbReference type="OrthoDB" id="241541at2"/>
<dbReference type="Pfam" id="PF07596">
    <property type="entry name" value="SBP_bac_10"/>
    <property type="match status" value="1"/>
</dbReference>
<evidence type="ECO:0000259" key="2">
    <source>
        <dbReference type="Pfam" id="PF07596"/>
    </source>
</evidence>
<protein>
    <submittedName>
        <fullName evidence="3">DUF1559 domain-containing protein</fullName>
    </submittedName>
</protein>
<dbReference type="SUPFAM" id="SSF54523">
    <property type="entry name" value="Pili subunits"/>
    <property type="match status" value="1"/>
</dbReference>
<dbReference type="RefSeq" id="WP_114369640.1">
    <property type="nucleotide sequence ID" value="NZ_QPEX01000030.1"/>
</dbReference>
<evidence type="ECO:0000313" key="4">
    <source>
        <dbReference type="Proteomes" id="UP000253562"/>
    </source>
</evidence>
<keyword evidence="1" id="KW-0472">Membrane</keyword>
<dbReference type="PANTHER" id="PTHR30093:SF2">
    <property type="entry name" value="TYPE II SECRETION SYSTEM PROTEIN H"/>
    <property type="match status" value="1"/>
</dbReference>
<feature type="transmembrane region" description="Helical" evidence="1">
    <location>
        <begin position="20"/>
        <end position="38"/>
    </location>
</feature>
<dbReference type="Pfam" id="PF07963">
    <property type="entry name" value="N_methyl"/>
    <property type="match status" value="1"/>
</dbReference>
<feature type="domain" description="DUF1559" evidence="2">
    <location>
        <begin position="39"/>
        <end position="314"/>
    </location>
</feature>
<keyword evidence="1" id="KW-0812">Transmembrane</keyword>
<reference evidence="3 4" key="1">
    <citation type="submission" date="2018-07" db="EMBL/GenBank/DDBJ databases">
        <title>Comparative genomes isolates from brazilian mangrove.</title>
        <authorList>
            <person name="De Araujo J.E."/>
            <person name="Taketani R.G."/>
            <person name="Silva M.C.P."/>
            <person name="Lourenco M.V."/>
            <person name="Oliveira V.M."/>
            <person name="Andreote F.D."/>
        </authorList>
    </citation>
    <scope>NUCLEOTIDE SEQUENCE [LARGE SCALE GENOMIC DNA]</scope>
    <source>
        <strain evidence="3 4">HEX PRIS-MGV</strain>
    </source>
</reference>
<accession>A0A368KRF8</accession>
<dbReference type="InterPro" id="IPR027558">
    <property type="entry name" value="Pre_pil_HX9DG_C"/>
</dbReference>
<dbReference type="NCBIfam" id="TIGR02532">
    <property type="entry name" value="IV_pilin_GFxxxE"/>
    <property type="match status" value="1"/>
</dbReference>
<dbReference type="PANTHER" id="PTHR30093">
    <property type="entry name" value="GENERAL SECRETION PATHWAY PROTEIN G"/>
    <property type="match status" value="1"/>
</dbReference>
<dbReference type="PROSITE" id="PS00409">
    <property type="entry name" value="PROKAR_NTER_METHYL"/>
    <property type="match status" value="1"/>
</dbReference>
<organism evidence="3 4">
    <name type="scientific">Bremerella cremea</name>
    <dbReference type="NCBI Taxonomy" id="1031537"/>
    <lineage>
        <taxon>Bacteria</taxon>
        <taxon>Pseudomonadati</taxon>
        <taxon>Planctomycetota</taxon>
        <taxon>Planctomycetia</taxon>
        <taxon>Pirellulales</taxon>
        <taxon>Pirellulaceae</taxon>
        <taxon>Bremerella</taxon>
    </lineage>
</organism>
<dbReference type="InterPro" id="IPR045584">
    <property type="entry name" value="Pilin-like"/>
</dbReference>
<evidence type="ECO:0000256" key="1">
    <source>
        <dbReference type="SAM" id="Phobius"/>
    </source>
</evidence>
<dbReference type="EMBL" id="QPEX01000030">
    <property type="protein sequence ID" value="RCS46371.1"/>
    <property type="molecule type" value="Genomic_DNA"/>
</dbReference>
<evidence type="ECO:0000313" key="3">
    <source>
        <dbReference type="EMBL" id="RCS46371.1"/>
    </source>
</evidence>
<proteinExistence type="predicted"/>
<name>A0A368KRF8_9BACT</name>
<dbReference type="Gene3D" id="3.30.700.10">
    <property type="entry name" value="Glycoprotein, Type 4 Pilin"/>
    <property type="match status" value="1"/>
</dbReference>
<comment type="caution">
    <text evidence="3">The sequence shown here is derived from an EMBL/GenBank/DDBJ whole genome shotgun (WGS) entry which is preliminary data.</text>
</comment>
<dbReference type="NCBIfam" id="TIGR04294">
    <property type="entry name" value="pre_pil_HX9DG"/>
    <property type="match status" value="1"/>
</dbReference>
<dbReference type="InterPro" id="IPR011453">
    <property type="entry name" value="DUF1559"/>
</dbReference>
<sequence>MYLSPAPPLRRTKGFTLVELLVVIAIIGVLIALLLPAVQQAREAARRMQCSNNLKQLGLALHNHHDTFGYVPPLRTLGGGHHDRHTGFIKILPFVEQNNTYEQIQTDLAAEPWGARTFWQQFSFDGFKCPSSVPPASFNNDQQAWRNYHMCLGDQPNDRDGDMETTRGIFQKGKLNTNGNLQNKLNFASITDGLSNTIAYSERIAMASNGHPNQGAFAQVTLDASSSPSDCTAILNGTWAGQVEDSRWNDGRSPYSGFFTTTPPNSVSCTGDGSGGNIHDGSWALPGASSLHSGGVMVSMGDGSVRFVSETVDTGNQGTSFNFTTSISPYGVWGAMGSRNGGEPVSQ</sequence>